<dbReference type="PATRIC" id="fig|1125699.3.peg.99"/>
<name>S3KIP7_TREMA</name>
<dbReference type="PANTHER" id="PTHR48081:SF8">
    <property type="entry name" value="ALPHA_BETA HYDROLASE FOLD-3 DOMAIN-CONTAINING PROTEIN-RELATED"/>
    <property type="match status" value="1"/>
</dbReference>
<sequence length="299" mass="33248">MMRADIKKAVKKIQCLIFQPSDDVEKFRQRLNAEFTVPILPNRVEREKRTVEGVECDVFTPEVYSANRAILYVHGGSFVGGSCAAWGSFCASLANTSCTKLILPEIHLAPQYPFPAALEDLKPVIKKLYAETDHIIVAGDGSGAAIAVALVLSIKEKFRGKIDELVLFSPWFDISADSEAIKTPSKRNTDKILSPAALHAAAELYTYSSNRTNPLVSPMFASPEMLAGLPDVFIQMAEGELLYKDVLCFQDKLRKADVPCVLDLWKEQIHLFQMADEFLPQAHLAVEKAGRHIRDRQAQ</sequence>
<comment type="caution">
    <text evidence="4">The sequence shown here is derived from an EMBL/GenBank/DDBJ whole genome shotgun (WGS) entry which is preliminary data.</text>
</comment>
<dbReference type="InterPro" id="IPR050300">
    <property type="entry name" value="GDXG_lipolytic_enzyme"/>
</dbReference>
<dbReference type="InterPro" id="IPR013094">
    <property type="entry name" value="AB_hydrolase_3"/>
</dbReference>
<dbReference type="RefSeq" id="WP_016524409.1">
    <property type="nucleotide sequence ID" value="NZ_KE332518.1"/>
</dbReference>
<dbReference type="EMBL" id="ATFF01000002">
    <property type="protein sequence ID" value="EPF32112.1"/>
    <property type="molecule type" value="Genomic_DNA"/>
</dbReference>
<evidence type="ECO:0000256" key="2">
    <source>
        <dbReference type="ARBA" id="ARBA00022801"/>
    </source>
</evidence>
<dbReference type="PANTHER" id="PTHR48081">
    <property type="entry name" value="AB HYDROLASE SUPERFAMILY PROTEIN C4A8.06C"/>
    <property type="match status" value="1"/>
</dbReference>
<evidence type="ECO:0000256" key="1">
    <source>
        <dbReference type="ARBA" id="ARBA00010515"/>
    </source>
</evidence>
<dbReference type="GO" id="GO:0016787">
    <property type="term" value="F:hydrolase activity"/>
    <property type="evidence" value="ECO:0007669"/>
    <property type="project" value="UniProtKB-KW"/>
</dbReference>
<feature type="domain" description="Alpha/beta hydrolase fold-3" evidence="3">
    <location>
        <begin position="70"/>
        <end position="273"/>
    </location>
</feature>
<dbReference type="eggNOG" id="COG0657">
    <property type="taxonomic scope" value="Bacteria"/>
</dbReference>
<protein>
    <recommendedName>
        <fullName evidence="3">Alpha/beta hydrolase fold-3 domain-containing protein</fullName>
    </recommendedName>
</protein>
<accession>S3KIP7</accession>
<dbReference type="PROSITE" id="PS01173">
    <property type="entry name" value="LIPASE_GDXG_HIS"/>
    <property type="match status" value="1"/>
</dbReference>
<reference evidence="4 5" key="1">
    <citation type="submission" date="2013-04" db="EMBL/GenBank/DDBJ databases">
        <title>The Genome Sequence of Treponema maltophilum ATCC 51939.</title>
        <authorList>
            <consortium name="The Broad Institute Genomics Platform"/>
            <person name="Earl A."/>
            <person name="Ward D."/>
            <person name="Feldgarden M."/>
            <person name="Gevers D."/>
            <person name="Leonetti C."/>
            <person name="Blanton J.M."/>
            <person name="Dewhirst F.E."/>
            <person name="Izard J."/>
            <person name="Walker B."/>
            <person name="Young S."/>
            <person name="Zeng Q."/>
            <person name="Gargeya S."/>
            <person name="Fitzgerald M."/>
            <person name="Haas B."/>
            <person name="Abouelleil A."/>
            <person name="Allen A.W."/>
            <person name="Alvarado L."/>
            <person name="Arachchi H.M."/>
            <person name="Berlin A.M."/>
            <person name="Chapman S.B."/>
            <person name="Gainer-Dewar J."/>
            <person name="Goldberg J."/>
            <person name="Griggs A."/>
            <person name="Gujja S."/>
            <person name="Hansen M."/>
            <person name="Howarth C."/>
            <person name="Imamovic A."/>
            <person name="Ireland A."/>
            <person name="Larimer J."/>
            <person name="McCowan C."/>
            <person name="Murphy C."/>
            <person name="Pearson M."/>
            <person name="Poon T.W."/>
            <person name="Priest M."/>
            <person name="Roberts A."/>
            <person name="Saif S."/>
            <person name="Shea T."/>
            <person name="Sisk P."/>
            <person name="Sykes S."/>
            <person name="Wortman J."/>
            <person name="Nusbaum C."/>
            <person name="Birren B."/>
        </authorList>
    </citation>
    <scope>NUCLEOTIDE SEQUENCE [LARGE SCALE GENOMIC DNA]</scope>
    <source>
        <strain evidence="4 5">ATCC 51939</strain>
    </source>
</reference>
<evidence type="ECO:0000313" key="5">
    <source>
        <dbReference type="Proteomes" id="UP000014541"/>
    </source>
</evidence>
<evidence type="ECO:0000259" key="3">
    <source>
        <dbReference type="Pfam" id="PF07859"/>
    </source>
</evidence>
<dbReference type="Proteomes" id="UP000014541">
    <property type="component" value="Unassembled WGS sequence"/>
</dbReference>
<dbReference type="Pfam" id="PF07859">
    <property type="entry name" value="Abhydrolase_3"/>
    <property type="match status" value="1"/>
</dbReference>
<dbReference type="InterPro" id="IPR002168">
    <property type="entry name" value="Lipase_GDXG_HIS_AS"/>
</dbReference>
<organism evidence="4 5">
    <name type="scientific">Treponema maltophilum ATCC 51939</name>
    <dbReference type="NCBI Taxonomy" id="1125699"/>
    <lineage>
        <taxon>Bacteria</taxon>
        <taxon>Pseudomonadati</taxon>
        <taxon>Spirochaetota</taxon>
        <taxon>Spirochaetia</taxon>
        <taxon>Spirochaetales</taxon>
        <taxon>Treponemataceae</taxon>
        <taxon>Treponema</taxon>
    </lineage>
</organism>
<evidence type="ECO:0000313" key="4">
    <source>
        <dbReference type="EMBL" id="EPF32112.1"/>
    </source>
</evidence>
<keyword evidence="5" id="KW-1185">Reference proteome</keyword>
<dbReference type="AlphaFoldDB" id="S3KIP7"/>
<dbReference type="Gene3D" id="3.40.50.1820">
    <property type="entry name" value="alpha/beta hydrolase"/>
    <property type="match status" value="1"/>
</dbReference>
<dbReference type="STRING" id="1125699.HMPREF9194_00101"/>
<dbReference type="HOGENOM" id="CLU_012494_13_1_12"/>
<proteinExistence type="inferred from homology"/>
<dbReference type="SUPFAM" id="SSF53474">
    <property type="entry name" value="alpha/beta-Hydrolases"/>
    <property type="match status" value="1"/>
</dbReference>
<keyword evidence="2" id="KW-0378">Hydrolase</keyword>
<dbReference type="OrthoDB" id="9815425at2"/>
<comment type="similarity">
    <text evidence="1">Belongs to the 'GDXG' lipolytic enzyme family.</text>
</comment>
<gene>
    <name evidence="4" type="ORF">HMPREF9194_00101</name>
</gene>
<dbReference type="InterPro" id="IPR029058">
    <property type="entry name" value="AB_hydrolase_fold"/>
</dbReference>